<proteinExistence type="predicted"/>
<keyword evidence="6" id="KW-1185">Reference proteome</keyword>
<keyword evidence="1" id="KW-0732">Signal</keyword>
<comment type="caution">
    <text evidence="5">The sequence shown here is derived from an EMBL/GenBank/DDBJ whole genome shotgun (WGS) entry which is preliminary data.</text>
</comment>
<dbReference type="Pfam" id="PF01453">
    <property type="entry name" value="B_lectin"/>
    <property type="match status" value="1"/>
</dbReference>
<name>A0A8T2XJ40_POPDE</name>
<dbReference type="InterPro" id="IPR036426">
    <property type="entry name" value="Bulb-type_lectin_dom_sf"/>
</dbReference>
<reference evidence="5" key="1">
    <citation type="journal article" date="2021" name="J. Hered.">
        <title>Genome Assembly of Salicaceae Populus deltoides (Eastern Cottonwood) I-69 Based on Nanopore Sequencing and Hi-C Technologies.</title>
        <authorList>
            <person name="Bai S."/>
            <person name="Wu H."/>
            <person name="Zhang J."/>
            <person name="Pan Z."/>
            <person name="Zhao W."/>
            <person name="Li Z."/>
            <person name="Tong C."/>
        </authorList>
    </citation>
    <scope>NUCLEOTIDE SEQUENCE</scope>
    <source>
        <tissue evidence="5">Leaf</tissue>
    </source>
</reference>
<accession>A0A8T2XJ40</accession>
<evidence type="ECO:0000313" key="6">
    <source>
        <dbReference type="Proteomes" id="UP000807159"/>
    </source>
</evidence>
<dbReference type="SUPFAM" id="SSF51110">
    <property type="entry name" value="alpha-D-mannose-specific plant lectins"/>
    <property type="match status" value="1"/>
</dbReference>
<dbReference type="AlphaFoldDB" id="A0A8T2XJ40"/>
<keyword evidence="3" id="KW-0325">Glycoprotein</keyword>
<evidence type="ECO:0000313" key="5">
    <source>
        <dbReference type="EMBL" id="KAH8493539.1"/>
    </source>
</evidence>
<protein>
    <recommendedName>
        <fullName evidence="4">Bulb-type lectin domain-containing protein</fullName>
    </recommendedName>
</protein>
<evidence type="ECO:0000256" key="2">
    <source>
        <dbReference type="ARBA" id="ARBA00023157"/>
    </source>
</evidence>
<evidence type="ECO:0000259" key="4">
    <source>
        <dbReference type="Pfam" id="PF01453"/>
    </source>
</evidence>
<evidence type="ECO:0000256" key="3">
    <source>
        <dbReference type="ARBA" id="ARBA00023180"/>
    </source>
</evidence>
<dbReference type="PANTHER" id="PTHR32444:SF130">
    <property type="entry name" value="RECEPTOR-LIKE SERINE_THREONINE-PROTEIN KINASE"/>
    <property type="match status" value="1"/>
</dbReference>
<sequence length="132" mass="15318">MDLIAGRPQEKENDCHKRNKLSHYHKFRLWERSCRFLSIKKHGNLFLYCDSDQRFPVWSEDCALGDTCEAQLLDSGNLVLVQASKGIVWQSFNFPTDTMLAGIKLGLKRKTGQVLFLTSWNFSSGYIEWRKA</sequence>
<dbReference type="Proteomes" id="UP000807159">
    <property type="component" value="Chromosome 11"/>
</dbReference>
<dbReference type="PANTHER" id="PTHR32444">
    <property type="entry name" value="BULB-TYPE LECTIN DOMAIN-CONTAINING PROTEIN"/>
    <property type="match status" value="1"/>
</dbReference>
<dbReference type="EMBL" id="JACEGQ020000011">
    <property type="protein sequence ID" value="KAH8493539.1"/>
    <property type="molecule type" value="Genomic_DNA"/>
</dbReference>
<feature type="domain" description="Bulb-type lectin" evidence="4">
    <location>
        <begin position="34"/>
        <end position="120"/>
    </location>
</feature>
<evidence type="ECO:0000256" key="1">
    <source>
        <dbReference type="ARBA" id="ARBA00022729"/>
    </source>
</evidence>
<dbReference type="InterPro" id="IPR001480">
    <property type="entry name" value="Bulb-type_lectin_dom"/>
</dbReference>
<keyword evidence="2" id="KW-1015">Disulfide bond</keyword>
<gene>
    <name evidence="5" type="ORF">H0E87_020336</name>
</gene>
<dbReference type="Gene3D" id="2.90.10.10">
    <property type="entry name" value="Bulb-type lectin domain"/>
    <property type="match status" value="1"/>
</dbReference>
<organism evidence="5 6">
    <name type="scientific">Populus deltoides</name>
    <name type="common">Eastern poplar</name>
    <name type="synonym">Eastern cottonwood</name>
    <dbReference type="NCBI Taxonomy" id="3696"/>
    <lineage>
        <taxon>Eukaryota</taxon>
        <taxon>Viridiplantae</taxon>
        <taxon>Streptophyta</taxon>
        <taxon>Embryophyta</taxon>
        <taxon>Tracheophyta</taxon>
        <taxon>Spermatophyta</taxon>
        <taxon>Magnoliopsida</taxon>
        <taxon>eudicotyledons</taxon>
        <taxon>Gunneridae</taxon>
        <taxon>Pentapetalae</taxon>
        <taxon>rosids</taxon>
        <taxon>fabids</taxon>
        <taxon>Malpighiales</taxon>
        <taxon>Salicaceae</taxon>
        <taxon>Saliceae</taxon>
        <taxon>Populus</taxon>
    </lineage>
</organism>